<evidence type="ECO:0000313" key="2">
    <source>
        <dbReference type="EMBL" id="POM80887.1"/>
    </source>
</evidence>
<feature type="compositionally biased region" description="Basic and acidic residues" evidence="1">
    <location>
        <begin position="141"/>
        <end position="165"/>
    </location>
</feature>
<evidence type="ECO:0000313" key="3">
    <source>
        <dbReference type="Proteomes" id="UP000237271"/>
    </source>
</evidence>
<feature type="region of interest" description="Disordered" evidence="1">
    <location>
        <begin position="66"/>
        <end position="170"/>
    </location>
</feature>
<dbReference type="Proteomes" id="UP000237271">
    <property type="component" value="Unassembled WGS sequence"/>
</dbReference>
<gene>
    <name evidence="2" type="ORF">PHPALM_1218</name>
</gene>
<dbReference type="AlphaFoldDB" id="A0A2P4YSX1"/>
<dbReference type="EMBL" id="NCKW01000246">
    <property type="protein sequence ID" value="POM80887.1"/>
    <property type="molecule type" value="Genomic_DNA"/>
</dbReference>
<comment type="caution">
    <text evidence="2">The sequence shown here is derived from an EMBL/GenBank/DDBJ whole genome shotgun (WGS) entry which is preliminary data.</text>
</comment>
<organism evidence="2 3">
    <name type="scientific">Phytophthora palmivora</name>
    <dbReference type="NCBI Taxonomy" id="4796"/>
    <lineage>
        <taxon>Eukaryota</taxon>
        <taxon>Sar</taxon>
        <taxon>Stramenopiles</taxon>
        <taxon>Oomycota</taxon>
        <taxon>Peronosporomycetes</taxon>
        <taxon>Peronosporales</taxon>
        <taxon>Peronosporaceae</taxon>
        <taxon>Phytophthora</taxon>
    </lineage>
</organism>
<protein>
    <submittedName>
        <fullName evidence="2">Uncharacterized protein</fullName>
    </submittedName>
</protein>
<keyword evidence="3" id="KW-1185">Reference proteome</keyword>
<proteinExistence type="predicted"/>
<accession>A0A2P4YSX1</accession>
<evidence type="ECO:0000256" key="1">
    <source>
        <dbReference type="SAM" id="MobiDB-lite"/>
    </source>
</evidence>
<reference evidence="2 3" key="1">
    <citation type="journal article" date="2017" name="Genome Biol. Evol.">
        <title>Phytophthora megakarya and P. palmivora, closely related causal agents of cacao black pod rot, underwent increases in genome sizes and gene numbers by different mechanisms.</title>
        <authorList>
            <person name="Ali S.S."/>
            <person name="Shao J."/>
            <person name="Lary D.J."/>
            <person name="Kronmiller B."/>
            <person name="Shen D."/>
            <person name="Strem M.D."/>
            <person name="Amoako-Attah I."/>
            <person name="Akrofi A.Y."/>
            <person name="Begoude B.A."/>
            <person name="Ten Hoopen G.M."/>
            <person name="Coulibaly K."/>
            <person name="Kebe B.I."/>
            <person name="Melnick R.L."/>
            <person name="Guiltinan M.J."/>
            <person name="Tyler B.M."/>
            <person name="Meinhardt L.W."/>
            <person name="Bailey B.A."/>
        </authorList>
    </citation>
    <scope>NUCLEOTIDE SEQUENCE [LARGE SCALE GENOMIC DNA]</scope>
    <source>
        <strain evidence="3">sbr112.9</strain>
    </source>
</reference>
<name>A0A2P4YSX1_9STRA</name>
<sequence>MGFRVTRRSSPWILTVWNLDLASVELLRWRGKLRKAFGVQIKPRLLTASDGGSQLGGAGYQLGGMESQLGEMPSKTPYLKDPKVANQRRTQGERFRATAGTPYFEDSHLLSPKKGRARLGRSNEESEGGNSAEAEDDSDDDHGYRPSRDKTVKDHIYHLSNDRGDQGGSQYLELRSHVSLDKIAQFDSRLYRSDDSLQ</sequence>